<sequence length="153" mass="17721">MELLKGVFVKKLIRNKDERGFFEELIRVSDDFFQEGFGQLSHSYMYPGVIKAWHVHKTQCDWWYVAKGHLRVALYDSRKDSETYGKLNEFEMGESGVNIVLKIPPGVAHGCKVTKGPAELFYVTSKIFNPDEEGRIPYDDKNIGYDWINIPLQ</sequence>
<evidence type="ECO:0008006" key="4">
    <source>
        <dbReference type="Google" id="ProtNLM"/>
    </source>
</evidence>
<evidence type="ECO:0000256" key="1">
    <source>
        <dbReference type="PIRSR" id="PIRSR600888-3"/>
    </source>
</evidence>
<dbReference type="GO" id="GO:0005829">
    <property type="term" value="C:cytosol"/>
    <property type="evidence" value="ECO:0007669"/>
    <property type="project" value="TreeGrafter"/>
</dbReference>
<feature type="site" description="Participates in a stacking interaction with the thymidine ring of dTDP-4-oxo-6-deoxyglucose" evidence="1">
    <location>
        <position position="128"/>
    </location>
</feature>
<dbReference type="InterPro" id="IPR014710">
    <property type="entry name" value="RmlC-like_jellyroll"/>
</dbReference>
<evidence type="ECO:0000313" key="2">
    <source>
        <dbReference type="EMBL" id="OIO13946.1"/>
    </source>
</evidence>
<dbReference type="GO" id="GO:0019305">
    <property type="term" value="P:dTDP-rhamnose biosynthetic process"/>
    <property type="evidence" value="ECO:0007669"/>
    <property type="project" value="TreeGrafter"/>
</dbReference>
<dbReference type="Pfam" id="PF00908">
    <property type="entry name" value="dTDP_sugar_isom"/>
    <property type="match status" value="1"/>
</dbReference>
<dbReference type="GO" id="GO:0000271">
    <property type="term" value="P:polysaccharide biosynthetic process"/>
    <property type="evidence" value="ECO:0007669"/>
    <property type="project" value="TreeGrafter"/>
</dbReference>
<dbReference type="PANTHER" id="PTHR21047:SF2">
    <property type="entry name" value="THYMIDINE DIPHOSPHO-4-KETO-RHAMNOSE 3,5-EPIMERASE"/>
    <property type="match status" value="1"/>
</dbReference>
<dbReference type="Proteomes" id="UP000183120">
    <property type="component" value="Unassembled WGS sequence"/>
</dbReference>
<accession>A0A1J4TQ57</accession>
<dbReference type="SUPFAM" id="SSF51182">
    <property type="entry name" value="RmlC-like cupins"/>
    <property type="match status" value="1"/>
</dbReference>
<dbReference type="PANTHER" id="PTHR21047">
    <property type="entry name" value="DTDP-6-DEOXY-D-GLUCOSE-3,5 EPIMERASE"/>
    <property type="match status" value="1"/>
</dbReference>
<evidence type="ECO:0000313" key="3">
    <source>
        <dbReference type="Proteomes" id="UP000183120"/>
    </source>
</evidence>
<gene>
    <name evidence="2" type="ORF">AUJ73_02950</name>
</gene>
<name>A0A1J4TQ57_9BACT</name>
<dbReference type="AlphaFoldDB" id="A0A1J4TQ57"/>
<dbReference type="InterPro" id="IPR011051">
    <property type="entry name" value="RmlC_Cupin_sf"/>
</dbReference>
<reference evidence="2 3" key="1">
    <citation type="journal article" date="2016" name="Environ. Microbiol.">
        <title>Genomic resolution of a cold subsurface aquifer community provides metabolic insights for novel microbes adapted to high CO concentrations.</title>
        <authorList>
            <person name="Probst A.J."/>
            <person name="Castelle C.J."/>
            <person name="Singh A."/>
            <person name="Brown C.T."/>
            <person name="Anantharaman K."/>
            <person name="Sharon I."/>
            <person name="Hug L.A."/>
            <person name="Burstein D."/>
            <person name="Emerson J.B."/>
            <person name="Thomas B.C."/>
            <person name="Banfield J.F."/>
        </authorList>
    </citation>
    <scope>NUCLEOTIDE SEQUENCE [LARGE SCALE GENOMIC DNA]</scope>
    <source>
        <strain evidence="2">CG1_02_37_22</strain>
    </source>
</reference>
<proteinExistence type="predicted"/>
<dbReference type="Gene3D" id="2.60.120.10">
    <property type="entry name" value="Jelly Rolls"/>
    <property type="match status" value="1"/>
</dbReference>
<dbReference type="EMBL" id="MNUY01000046">
    <property type="protein sequence ID" value="OIO13946.1"/>
    <property type="molecule type" value="Genomic_DNA"/>
</dbReference>
<comment type="caution">
    <text evidence="2">The sequence shown here is derived from an EMBL/GenBank/DDBJ whole genome shotgun (WGS) entry which is preliminary data.</text>
</comment>
<dbReference type="GO" id="GO:0008830">
    <property type="term" value="F:dTDP-4-dehydrorhamnose 3,5-epimerase activity"/>
    <property type="evidence" value="ECO:0007669"/>
    <property type="project" value="InterPro"/>
</dbReference>
<dbReference type="STRING" id="1805209.AUJ73_02950"/>
<dbReference type="InterPro" id="IPR000888">
    <property type="entry name" value="RmlC-like"/>
</dbReference>
<organism evidence="2 3">
    <name type="scientific">Candidatus Gottesmanbacteria bacterium CG1_02_37_22</name>
    <dbReference type="NCBI Taxonomy" id="1805209"/>
    <lineage>
        <taxon>Bacteria</taxon>
        <taxon>Candidatus Gottesmaniibacteriota</taxon>
    </lineage>
</organism>
<protein>
    <recommendedName>
        <fullName evidence="4">Spore coat protein</fullName>
    </recommendedName>
</protein>